<sequence>MTGFVATAETEINAAPQRVWAVLTDPAEIRRFMFGAEVRTDWQPGSPIVWQGEYEGRSYEDRGEILAVEPGHLLRMTHYSPLSGQPDVPENYHTLTYELAGDGGSTHLTLRQDNNASPAEAEHARGMWSTHVEGIKAAAERA</sequence>
<comment type="similarity">
    <text evidence="1">Belongs to the AHA1 family.</text>
</comment>
<dbReference type="Gene3D" id="3.30.530.20">
    <property type="match status" value="1"/>
</dbReference>
<comment type="caution">
    <text evidence="3">The sequence shown here is derived from an EMBL/GenBank/DDBJ whole genome shotgun (WGS) entry which is preliminary data.</text>
</comment>
<dbReference type="Pfam" id="PF08327">
    <property type="entry name" value="AHSA1"/>
    <property type="match status" value="1"/>
</dbReference>
<proteinExistence type="inferred from homology"/>
<evidence type="ECO:0000313" key="4">
    <source>
        <dbReference type="Proteomes" id="UP000246410"/>
    </source>
</evidence>
<dbReference type="Proteomes" id="UP000246410">
    <property type="component" value="Unassembled WGS sequence"/>
</dbReference>
<dbReference type="EMBL" id="QGTL01000012">
    <property type="protein sequence ID" value="PWV70671.1"/>
    <property type="molecule type" value="Genomic_DNA"/>
</dbReference>
<dbReference type="InterPro" id="IPR013538">
    <property type="entry name" value="ASHA1/2-like_C"/>
</dbReference>
<dbReference type="InterPro" id="IPR023393">
    <property type="entry name" value="START-like_dom_sf"/>
</dbReference>
<accession>A0A317N5S3</accession>
<dbReference type="SUPFAM" id="SSF55961">
    <property type="entry name" value="Bet v1-like"/>
    <property type="match status" value="1"/>
</dbReference>
<keyword evidence="4" id="KW-1185">Reference proteome</keyword>
<gene>
    <name evidence="3" type="ORF">DFR69_11291</name>
</gene>
<name>A0A317N5S3_9NOCA</name>
<reference evidence="3 4" key="1">
    <citation type="submission" date="2018-05" db="EMBL/GenBank/DDBJ databases">
        <title>Genomic Encyclopedia of Type Strains, Phase IV (KMG-IV): sequencing the most valuable type-strain genomes for metagenomic binning, comparative biology and taxonomic classification.</title>
        <authorList>
            <person name="Goeker M."/>
        </authorList>
    </citation>
    <scope>NUCLEOTIDE SEQUENCE [LARGE SCALE GENOMIC DNA]</scope>
    <source>
        <strain evidence="3 4">DSM 44717</strain>
    </source>
</reference>
<dbReference type="RefSeq" id="WP_110040416.1">
    <property type="nucleotide sequence ID" value="NZ_QGTL01000012.1"/>
</dbReference>
<dbReference type="AlphaFoldDB" id="A0A317N5S3"/>
<evidence type="ECO:0000259" key="2">
    <source>
        <dbReference type="Pfam" id="PF08327"/>
    </source>
</evidence>
<evidence type="ECO:0000256" key="1">
    <source>
        <dbReference type="ARBA" id="ARBA00006817"/>
    </source>
</evidence>
<protein>
    <submittedName>
        <fullName evidence="3">Uncharacterized protein YndB with AHSA1/START domain</fullName>
    </submittedName>
</protein>
<evidence type="ECO:0000313" key="3">
    <source>
        <dbReference type="EMBL" id="PWV70671.1"/>
    </source>
</evidence>
<organism evidence="3 4">
    <name type="scientific">Nocardia neocaledoniensis</name>
    <dbReference type="NCBI Taxonomy" id="236511"/>
    <lineage>
        <taxon>Bacteria</taxon>
        <taxon>Bacillati</taxon>
        <taxon>Actinomycetota</taxon>
        <taxon>Actinomycetes</taxon>
        <taxon>Mycobacteriales</taxon>
        <taxon>Nocardiaceae</taxon>
        <taxon>Nocardia</taxon>
    </lineage>
</organism>
<feature type="domain" description="Activator of Hsp90 ATPase homologue 1/2-like C-terminal" evidence="2">
    <location>
        <begin position="13"/>
        <end position="139"/>
    </location>
</feature>